<comment type="caution">
    <text evidence="2">The sequence shown here is derived from an EMBL/GenBank/DDBJ whole genome shotgun (WGS) entry which is preliminary data.</text>
</comment>
<evidence type="ECO:0000313" key="2">
    <source>
        <dbReference type="EMBL" id="CAK0873099.1"/>
    </source>
</evidence>
<feature type="compositionally biased region" description="Basic and acidic residues" evidence="1">
    <location>
        <begin position="27"/>
        <end position="45"/>
    </location>
</feature>
<proteinExistence type="predicted"/>
<evidence type="ECO:0000256" key="1">
    <source>
        <dbReference type="SAM" id="MobiDB-lite"/>
    </source>
</evidence>
<dbReference type="Proteomes" id="UP001189429">
    <property type="component" value="Unassembled WGS sequence"/>
</dbReference>
<accession>A0ABN9VIU5</accession>
<sequence>MTALGEVAVQLAGTAKMTSRSLGGGGQEKKMEEGGEKEEGGGQEKKRGRGGHCALAPSDSMRALSGLAVHPAGTAIATSRCPGGEEEKEGGRGGGPNRRSGQTSGMQERCPRSMAEIPCIASLSESHVEVDWEGVLADVALDLLLD</sequence>
<evidence type="ECO:0000313" key="3">
    <source>
        <dbReference type="Proteomes" id="UP001189429"/>
    </source>
</evidence>
<gene>
    <name evidence="2" type="ORF">PCOR1329_LOCUS58398</name>
</gene>
<organism evidence="2 3">
    <name type="scientific">Prorocentrum cordatum</name>
    <dbReference type="NCBI Taxonomy" id="2364126"/>
    <lineage>
        <taxon>Eukaryota</taxon>
        <taxon>Sar</taxon>
        <taxon>Alveolata</taxon>
        <taxon>Dinophyceae</taxon>
        <taxon>Prorocentrales</taxon>
        <taxon>Prorocentraceae</taxon>
        <taxon>Prorocentrum</taxon>
    </lineage>
</organism>
<name>A0ABN9VIU5_9DINO</name>
<keyword evidence="3" id="KW-1185">Reference proteome</keyword>
<dbReference type="EMBL" id="CAUYUJ010017239">
    <property type="protein sequence ID" value="CAK0873099.1"/>
    <property type="molecule type" value="Genomic_DNA"/>
</dbReference>
<feature type="region of interest" description="Disordered" evidence="1">
    <location>
        <begin position="1"/>
        <end position="57"/>
    </location>
</feature>
<protein>
    <submittedName>
        <fullName evidence="2">Uncharacterized protein</fullName>
    </submittedName>
</protein>
<reference evidence="2" key="1">
    <citation type="submission" date="2023-10" db="EMBL/GenBank/DDBJ databases">
        <authorList>
            <person name="Chen Y."/>
            <person name="Shah S."/>
            <person name="Dougan E. K."/>
            <person name="Thang M."/>
            <person name="Chan C."/>
        </authorList>
    </citation>
    <scope>NUCLEOTIDE SEQUENCE [LARGE SCALE GENOMIC DNA]</scope>
</reference>
<feature type="region of interest" description="Disordered" evidence="1">
    <location>
        <begin position="75"/>
        <end position="110"/>
    </location>
</feature>